<evidence type="ECO:0000256" key="2">
    <source>
        <dbReference type="ARBA" id="ARBA00023043"/>
    </source>
</evidence>
<dbReference type="Pfam" id="PF12796">
    <property type="entry name" value="Ank_2"/>
    <property type="match status" value="1"/>
</dbReference>
<dbReference type="PROSITE" id="PS50297">
    <property type="entry name" value="ANK_REP_REGION"/>
    <property type="match status" value="2"/>
</dbReference>
<dbReference type="InterPro" id="IPR002110">
    <property type="entry name" value="Ankyrin_rpt"/>
</dbReference>
<dbReference type="OrthoDB" id="5379895at2"/>
<dbReference type="SUPFAM" id="SSF48403">
    <property type="entry name" value="Ankyrin repeat"/>
    <property type="match status" value="1"/>
</dbReference>
<feature type="compositionally biased region" description="Acidic residues" evidence="4">
    <location>
        <begin position="451"/>
        <end position="550"/>
    </location>
</feature>
<evidence type="ECO:0000256" key="3">
    <source>
        <dbReference type="PROSITE-ProRule" id="PRU00023"/>
    </source>
</evidence>
<dbReference type="AlphaFoldDB" id="A0A540X707"/>
<keyword evidence="1" id="KW-0677">Repeat</keyword>
<dbReference type="SMART" id="SM00248">
    <property type="entry name" value="ANK"/>
    <property type="match status" value="3"/>
</dbReference>
<feature type="region of interest" description="Disordered" evidence="4">
    <location>
        <begin position="451"/>
        <end position="561"/>
    </location>
</feature>
<name>A0A540X707_9BACT</name>
<dbReference type="Pfam" id="PF00023">
    <property type="entry name" value="Ank"/>
    <property type="match status" value="1"/>
</dbReference>
<dbReference type="RefSeq" id="WP_141641334.1">
    <property type="nucleotide sequence ID" value="NZ_VIFM01000014.1"/>
</dbReference>
<dbReference type="Proteomes" id="UP000315369">
    <property type="component" value="Unassembled WGS sequence"/>
</dbReference>
<dbReference type="Gene3D" id="1.25.40.20">
    <property type="entry name" value="Ankyrin repeat-containing domain"/>
    <property type="match status" value="2"/>
</dbReference>
<organism evidence="5 6">
    <name type="scientific">Myxococcus llanfairpwllgwyngyllgogerychwyrndrobwllllantysiliogogogochensis</name>
    <dbReference type="NCBI Taxonomy" id="2590453"/>
    <lineage>
        <taxon>Bacteria</taxon>
        <taxon>Pseudomonadati</taxon>
        <taxon>Myxococcota</taxon>
        <taxon>Myxococcia</taxon>
        <taxon>Myxococcales</taxon>
        <taxon>Cystobacterineae</taxon>
        <taxon>Myxococcaceae</taxon>
        <taxon>Myxococcus</taxon>
    </lineage>
</organism>
<dbReference type="PANTHER" id="PTHR24134:SF9">
    <property type="entry name" value="ANKYRIN REPEAT AND SOCS BOX PROTEIN 8"/>
    <property type="match status" value="1"/>
</dbReference>
<gene>
    <name evidence="5" type="ORF">FJV41_05470</name>
</gene>
<dbReference type="PROSITE" id="PS50088">
    <property type="entry name" value="ANK_REPEAT"/>
    <property type="match status" value="2"/>
</dbReference>
<accession>A0A540X707</accession>
<comment type="caution">
    <text evidence="5">The sequence shown here is derived from an EMBL/GenBank/DDBJ whole genome shotgun (WGS) entry which is preliminary data.</text>
</comment>
<keyword evidence="2 3" id="KW-0040">ANK repeat</keyword>
<dbReference type="InterPro" id="IPR036770">
    <property type="entry name" value="Ankyrin_rpt-contain_sf"/>
</dbReference>
<evidence type="ECO:0000256" key="1">
    <source>
        <dbReference type="ARBA" id="ARBA00022737"/>
    </source>
</evidence>
<reference evidence="5 6" key="1">
    <citation type="submission" date="2019-06" db="EMBL/GenBank/DDBJ databases">
        <authorList>
            <person name="Livingstone P."/>
            <person name="Whitworth D."/>
        </authorList>
    </citation>
    <scope>NUCLEOTIDE SEQUENCE [LARGE SCALE GENOMIC DNA]</scope>
    <source>
        <strain evidence="5 6">AM401</strain>
    </source>
</reference>
<sequence>MSAKSNSDATQALLSLCEAKSRWKNELTPEAVKKAVAEGADVNAGNKYGQTALHLAVQSPYTKGEPLPSVDVVRALIEAGADVNARDAHQQTPLIHAVSYEPDKASEDRALEIIRVLRAAGGKVPSEVTDRSGGAFRLSTEALYREVLDAGATVNVRDDSGQTPLHRAMGVGKPELVKLLLERGADVNAIDGLGRTPLGVGLRTKEEVWVAHNKRTPGFVAAINALEAAGGKASVPIQHDPTDPFAPFPIDEAALTKALAGKKLSFKHAVSSAQELATGLHSFGDPSDALDKLEAVSDVLGVEERTVRLKGPLTLKRVFFHHGDLEVDGDLEIQKPFAVTGDVIVHGVVRDAGNDSLVNILGDLKCHALYTDGEFSVGGDIEARDVVLGYYNDHILSADTIRAKVVIEDEHAVDATVEAEHHFDIDTYAQGYGDGVADDLRAIFVDQVFEGETDKPEEEESEDEEELDEEDSEVEDIDDGDSDEVDDEDSDDDEADDDGDSDDDEADDDEDSDDDEADDDEDSDDDEEASDDEDSDDDEADDDDDEEETPQLDRGALFDRISKGLPVFRKAKK</sequence>
<dbReference type="PRINTS" id="PR01415">
    <property type="entry name" value="ANKYRIN"/>
</dbReference>
<proteinExistence type="predicted"/>
<evidence type="ECO:0000256" key="4">
    <source>
        <dbReference type="SAM" id="MobiDB-lite"/>
    </source>
</evidence>
<evidence type="ECO:0000313" key="6">
    <source>
        <dbReference type="Proteomes" id="UP000315369"/>
    </source>
</evidence>
<dbReference type="EMBL" id="VIFM01000014">
    <property type="protein sequence ID" value="TQF16992.1"/>
    <property type="molecule type" value="Genomic_DNA"/>
</dbReference>
<feature type="repeat" description="ANK" evidence="3">
    <location>
        <begin position="160"/>
        <end position="192"/>
    </location>
</feature>
<protein>
    <submittedName>
        <fullName evidence="5">Ankryin</fullName>
    </submittedName>
</protein>
<feature type="repeat" description="ANK" evidence="3">
    <location>
        <begin position="48"/>
        <end position="88"/>
    </location>
</feature>
<dbReference type="PANTHER" id="PTHR24134">
    <property type="entry name" value="ANKYRIN REPEAT-CONTAINING PROTEIN DDB_G0279043"/>
    <property type="match status" value="1"/>
</dbReference>
<evidence type="ECO:0000313" key="5">
    <source>
        <dbReference type="EMBL" id="TQF16992.1"/>
    </source>
</evidence>
<keyword evidence="6" id="KW-1185">Reference proteome</keyword>